<keyword evidence="2" id="KW-1185">Reference proteome</keyword>
<accession>A0A5C4QV42</accession>
<gene>
    <name evidence="1" type="ORF">FHG89_13325</name>
</gene>
<reference evidence="1 2" key="1">
    <citation type="submission" date="2019-06" db="EMBL/GenBank/DDBJ databases">
        <title>Micromonospora ordensis sp. nov., isolated from deep marine sediment.</title>
        <authorList>
            <person name="Veyisoglu A."/>
            <person name="Carro L."/>
            <person name="Klenk H.-P."/>
            <person name="Sahin N."/>
        </authorList>
    </citation>
    <scope>NUCLEOTIDE SEQUENCE [LARGE SCALE GENOMIC DNA]</scope>
    <source>
        <strain evidence="1 2">S2509</strain>
    </source>
</reference>
<dbReference type="Pfam" id="PF04343">
    <property type="entry name" value="DUF488"/>
    <property type="match status" value="1"/>
</dbReference>
<proteinExistence type="predicted"/>
<dbReference type="InterPro" id="IPR014519">
    <property type="entry name" value="UCP024492"/>
</dbReference>
<name>A0A5C4QV42_9ACTN</name>
<comment type="caution">
    <text evidence="1">The sequence shown here is derived from an EMBL/GenBank/DDBJ whole genome shotgun (WGS) entry which is preliminary data.</text>
</comment>
<dbReference type="PANTHER" id="PTHR39337">
    <property type="entry name" value="BLR5642 PROTEIN"/>
    <property type="match status" value="1"/>
</dbReference>
<organism evidence="1 2">
    <name type="scientific">Micromonospora orduensis</name>
    <dbReference type="NCBI Taxonomy" id="1420891"/>
    <lineage>
        <taxon>Bacteria</taxon>
        <taxon>Bacillati</taxon>
        <taxon>Actinomycetota</taxon>
        <taxon>Actinomycetes</taxon>
        <taxon>Micromonosporales</taxon>
        <taxon>Micromonosporaceae</taxon>
        <taxon>Micromonospora</taxon>
    </lineage>
</organism>
<evidence type="ECO:0000313" key="2">
    <source>
        <dbReference type="Proteomes" id="UP000306145"/>
    </source>
</evidence>
<dbReference type="InterPro" id="IPR007438">
    <property type="entry name" value="DUF488"/>
</dbReference>
<protein>
    <submittedName>
        <fullName evidence="1">DUF488 domain-containing protein</fullName>
    </submittedName>
</protein>
<dbReference type="PIRSF" id="PIRSF024492">
    <property type="entry name" value="UCP024492"/>
    <property type="match status" value="1"/>
</dbReference>
<dbReference type="Proteomes" id="UP000306145">
    <property type="component" value="Unassembled WGS sequence"/>
</dbReference>
<dbReference type="AlphaFoldDB" id="A0A5C4QV42"/>
<sequence>MDTHTLEPLPLTTVGHGTASQTELAGLLTTAGLRLLVDVRRYPGSRAHPYTGREALARWLPATGIRYRCDERLGGRRCLPADSPDTWWRVDAFRAYASHMRTTQFQEAAEELIGDLRAGPTAIMCSETLWWRCHRRLIADHLTAVRGCTVCHLDHRGRLTGHWVAPGARLSSAGVLVCDAP</sequence>
<evidence type="ECO:0000313" key="1">
    <source>
        <dbReference type="EMBL" id="TNH29180.1"/>
    </source>
</evidence>
<dbReference type="PANTHER" id="PTHR39337:SF1">
    <property type="entry name" value="BLR5642 PROTEIN"/>
    <property type="match status" value="1"/>
</dbReference>
<dbReference type="OrthoDB" id="9789109at2"/>
<dbReference type="EMBL" id="VDFY01000146">
    <property type="protein sequence ID" value="TNH29180.1"/>
    <property type="molecule type" value="Genomic_DNA"/>
</dbReference>